<accession>A0A2S3W8I2</accession>
<dbReference type="InterPro" id="IPR017664">
    <property type="entry name" value="AminoethylPonate_ABC_perm-1"/>
</dbReference>
<keyword evidence="5" id="KW-0813">Transport</keyword>
<evidence type="ECO:0000313" key="8">
    <source>
        <dbReference type="Proteomes" id="UP000237194"/>
    </source>
</evidence>
<evidence type="ECO:0000259" key="6">
    <source>
        <dbReference type="PROSITE" id="PS50928"/>
    </source>
</evidence>
<keyword evidence="3 5" id="KW-1133">Transmembrane helix</keyword>
<evidence type="ECO:0000256" key="2">
    <source>
        <dbReference type="ARBA" id="ARBA00022692"/>
    </source>
</evidence>
<gene>
    <name evidence="7" type="ORF">BGP80_04410</name>
</gene>
<dbReference type="RefSeq" id="WP_103435653.1">
    <property type="nucleotide sequence ID" value="NZ_MIND01000018.1"/>
</dbReference>
<comment type="similarity">
    <text evidence="5">Belongs to the binding-protein-dependent transport system permease family.</text>
</comment>
<feature type="transmembrane region" description="Helical" evidence="5">
    <location>
        <begin position="493"/>
        <end position="512"/>
    </location>
</feature>
<keyword evidence="4 5" id="KW-0472">Membrane</keyword>
<evidence type="ECO:0000256" key="4">
    <source>
        <dbReference type="ARBA" id="ARBA00023136"/>
    </source>
</evidence>
<dbReference type="InterPro" id="IPR000515">
    <property type="entry name" value="MetI-like"/>
</dbReference>
<dbReference type="InterPro" id="IPR035906">
    <property type="entry name" value="MetI-like_sf"/>
</dbReference>
<feature type="transmembrane region" description="Helical" evidence="5">
    <location>
        <begin position="116"/>
        <end position="140"/>
    </location>
</feature>
<comment type="subcellular location">
    <subcellularLocation>
        <location evidence="1 5">Cell membrane</location>
        <topology evidence="1 5">Multi-pass membrane protein</topology>
    </subcellularLocation>
</comment>
<feature type="transmembrane region" description="Helical" evidence="5">
    <location>
        <begin position="362"/>
        <end position="383"/>
    </location>
</feature>
<proteinExistence type="inferred from homology"/>
<dbReference type="AlphaFoldDB" id="A0A2S3W8I2"/>
<dbReference type="Gene3D" id="1.10.3720.10">
    <property type="entry name" value="MetI-like"/>
    <property type="match status" value="2"/>
</dbReference>
<feature type="transmembrane region" description="Helical" evidence="5">
    <location>
        <begin position="395"/>
        <end position="422"/>
    </location>
</feature>
<evidence type="ECO:0000256" key="5">
    <source>
        <dbReference type="RuleBase" id="RU363032"/>
    </source>
</evidence>
<reference evidence="7 8" key="1">
    <citation type="submission" date="2016-08" db="EMBL/GenBank/DDBJ databases">
        <authorList>
            <person name="Seilhamer J.J."/>
        </authorList>
    </citation>
    <scope>NUCLEOTIDE SEQUENCE [LARGE SCALE GENOMIC DNA]</scope>
    <source>
        <strain evidence="7 8">KT-27</strain>
    </source>
</reference>
<evidence type="ECO:0000256" key="3">
    <source>
        <dbReference type="ARBA" id="ARBA00022989"/>
    </source>
</evidence>
<evidence type="ECO:0000313" key="7">
    <source>
        <dbReference type="EMBL" id="POF87240.1"/>
    </source>
</evidence>
<dbReference type="CDD" id="cd06261">
    <property type="entry name" value="TM_PBP2"/>
    <property type="match status" value="1"/>
</dbReference>
<dbReference type="EMBL" id="MIND01000018">
    <property type="protein sequence ID" value="POF87240.1"/>
    <property type="molecule type" value="Genomic_DNA"/>
</dbReference>
<organism evidence="7 8">
    <name type="scientific">Pseudomonas putida</name>
    <name type="common">Arthrobacter siderocapsulatus</name>
    <dbReference type="NCBI Taxonomy" id="303"/>
    <lineage>
        <taxon>Bacteria</taxon>
        <taxon>Pseudomonadati</taxon>
        <taxon>Pseudomonadota</taxon>
        <taxon>Gammaproteobacteria</taxon>
        <taxon>Pseudomonadales</taxon>
        <taxon>Pseudomonadaceae</taxon>
        <taxon>Pseudomonas</taxon>
    </lineage>
</organism>
<dbReference type="Pfam" id="PF00528">
    <property type="entry name" value="BPD_transp_1"/>
    <property type="match status" value="2"/>
</dbReference>
<reference evidence="7 8" key="2">
    <citation type="submission" date="2018-03" db="EMBL/GenBank/DDBJ databases">
        <title>Draft genome of Pseudomonas putida strain KT-27.</title>
        <authorList>
            <person name="Yoshizawa S."/>
            <person name="Khan N.H."/>
            <person name="Nishimura M."/>
            <person name="Chiura H.X."/>
            <person name="Ogura Y."/>
            <person name="Hayashi T."/>
            <person name="Kogure K."/>
        </authorList>
    </citation>
    <scope>NUCLEOTIDE SEQUENCE [LARGE SCALE GENOMIC DNA]</scope>
    <source>
        <strain evidence="7 8">KT-27</strain>
    </source>
</reference>
<feature type="transmembrane region" description="Helical" evidence="5">
    <location>
        <begin position="155"/>
        <end position="177"/>
    </location>
</feature>
<feature type="transmembrane region" description="Helical" evidence="5">
    <location>
        <begin position="213"/>
        <end position="235"/>
    </location>
</feature>
<feature type="transmembrane region" description="Helical" evidence="5">
    <location>
        <begin position="34"/>
        <end position="55"/>
    </location>
</feature>
<evidence type="ECO:0000256" key="1">
    <source>
        <dbReference type="ARBA" id="ARBA00004651"/>
    </source>
</evidence>
<feature type="domain" description="ABC transmembrane type-1" evidence="6">
    <location>
        <begin position="358"/>
        <end position="553"/>
    </location>
</feature>
<dbReference type="PROSITE" id="PS50928">
    <property type="entry name" value="ABC_TM1"/>
    <property type="match status" value="2"/>
</dbReference>
<feature type="transmembrane region" description="Helical" evidence="5">
    <location>
        <begin position="255"/>
        <end position="280"/>
    </location>
</feature>
<comment type="caution">
    <text evidence="7">The sequence shown here is derived from an EMBL/GenBank/DDBJ whole genome shotgun (WGS) entry which is preliminary data.</text>
</comment>
<dbReference type="GO" id="GO:0005886">
    <property type="term" value="C:plasma membrane"/>
    <property type="evidence" value="ECO:0007669"/>
    <property type="project" value="UniProtKB-SubCell"/>
</dbReference>
<sequence>MAGPISMPLNLATADRGNGVALADRIFVLGGKSLLLVLLIVAVLLPLLAIFWRGFSGDAGQGGGLLAARELFASANFRWLLGNSLAVAFTVAAIVIPLAYLFAYALQRTLIPAKPLWRGVSLLPLLAPSMLPAIALVYLFGNQGLLRSLLNDNIYGFWGIVVGEAIYTFPHALMILLSALSLADARLFEAASSMGAGPVRAFFSVTWPATRQAVFAAFCLVFTLTITDFGVPVVVGGDYQVLALEAYKAVVGQQQFGRGALIGMVLLLPALFSFAVDAWLRRRQGQAMSGRAQVFEPKPSRRRDAVFLAVVVLVCSVLLAVVGMAVYSSLVTFWPYNLSLSFKHYLFEDTAGGGWLAYRNSVSMALCTALIGSLVIFVGAYLMEKTQGQRLLNQSLRLLSFIPMAVPGLVLGLGYVFFFNLASNPLHVFYGSMTLLVVCTIAHYLTTAQMTATTALRQLDGEFEAAALSLKAPLYRHFLRVSLPICLPALLDIIRYLFVSAMTTVSAAIFLYSSDTVLAAVAVLNMDDAGNVGGAAAMSTLILLTSATASLLLAAASRGLLRRSQAWRQSAPGH</sequence>
<feature type="transmembrane region" description="Helical" evidence="5">
    <location>
        <begin position="305"/>
        <end position="330"/>
    </location>
</feature>
<dbReference type="NCBIfam" id="TIGR03262">
    <property type="entry name" value="PhnU2"/>
    <property type="match status" value="1"/>
</dbReference>
<feature type="transmembrane region" description="Helical" evidence="5">
    <location>
        <begin position="532"/>
        <end position="555"/>
    </location>
</feature>
<keyword evidence="2 5" id="KW-0812">Transmembrane</keyword>
<feature type="domain" description="ABC transmembrane type-1" evidence="6">
    <location>
        <begin position="81"/>
        <end position="277"/>
    </location>
</feature>
<dbReference type="PANTHER" id="PTHR43496:SF1">
    <property type="entry name" value="POLYGALACTURONAN_RHAMNOGALACTURONAN TRANSPORT SYSTEM PERMEASE PROTEIN YTEP"/>
    <property type="match status" value="1"/>
</dbReference>
<dbReference type="PANTHER" id="PTHR43496">
    <property type="entry name" value="PROTEIN LPLB"/>
    <property type="match status" value="1"/>
</dbReference>
<feature type="transmembrane region" description="Helical" evidence="5">
    <location>
        <begin position="79"/>
        <end position="104"/>
    </location>
</feature>
<dbReference type="GO" id="GO:0055085">
    <property type="term" value="P:transmembrane transport"/>
    <property type="evidence" value="ECO:0007669"/>
    <property type="project" value="InterPro"/>
</dbReference>
<dbReference type="SUPFAM" id="SSF161098">
    <property type="entry name" value="MetI-like"/>
    <property type="match status" value="2"/>
</dbReference>
<feature type="transmembrane region" description="Helical" evidence="5">
    <location>
        <begin position="428"/>
        <end position="447"/>
    </location>
</feature>
<dbReference type="Proteomes" id="UP000237194">
    <property type="component" value="Unassembled WGS sequence"/>
</dbReference>
<protein>
    <submittedName>
        <fullName evidence="7">Phosphonate ABC transporter permease</fullName>
    </submittedName>
</protein>
<name>A0A2S3W8I2_PSEPU</name>